<dbReference type="GO" id="GO:0016747">
    <property type="term" value="F:acyltransferase activity, transferring groups other than amino-acyl groups"/>
    <property type="evidence" value="ECO:0007669"/>
    <property type="project" value="InterPro"/>
</dbReference>
<dbReference type="PANTHER" id="PTHR43877">
    <property type="entry name" value="AMINOALKYLPHOSPHONATE N-ACETYLTRANSFERASE-RELATED-RELATED"/>
    <property type="match status" value="1"/>
</dbReference>
<evidence type="ECO:0000256" key="2">
    <source>
        <dbReference type="ARBA" id="ARBA00023315"/>
    </source>
</evidence>
<dbReference type="Pfam" id="PF00583">
    <property type="entry name" value="Acetyltransf_1"/>
    <property type="match status" value="1"/>
</dbReference>
<dbReference type="PROSITE" id="PS51186">
    <property type="entry name" value="GNAT"/>
    <property type="match status" value="1"/>
</dbReference>
<accession>A0A7W7SYY5</accession>
<comment type="caution">
    <text evidence="4">The sequence shown here is derived from an EMBL/GenBank/DDBJ whole genome shotgun (WGS) entry which is preliminary data.</text>
</comment>
<dbReference type="Proteomes" id="UP000578819">
    <property type="component" value="Unassembled WGS sequence"/>
</dbReference>
<evidence type="ECO:0000313" key="4">
    <source>
        <dbReference type="EMBL" id="MBB4962205.1"/>
    </source>
</evidence>
<sequence>MGHSSIRRAHEADLPAIARLRREWTEEERGGRDDPEFEQRFATWYASESSRRITWLAEVDGRVVGMVNLAVFDRMPRPGCAPGRWGYLGNAFVLRAYRNRGLGRRLVATLLDHASRNRFARVVLSPTEKSVPFYERAGFGPADMLMVKVLDEPGPPESGW</sequence>
<reference evidence="4 5" key="1">
    <citation type="submission" date="2020-08" db="EMBL/GenBank/DDBJ databases">
        <title>Sequencing the genomes of 1000 actinobacteria strains.</title>
        <authorList>
            <person name="Klenk H.-P."/>
        </authorList>
    </citation>
    <scope>NUCLEOTIDE SEQUENCE [LARGE SCALE GENOMIC DNA]</scope>
    <source>
        <strain evidence="4 5">DSM 45886</strain>
    </source>
</reference>
<dbReference type="InterPro" id="IPR016181">
    <property type="entry name" value="Acyl_CoA_acyltransferase"/>
</dbReference>
<evidence type="ECO:0000313" key="5">
    <source>
        <dbReference type="Proteomes" id="UP000578819"/>
    </source>
</evidence>
<dbReference type="RefSeq" id="WP_184538261.1">
    <property type="nucleotide sequence ID" value="NZ_JACHJW010000001.1"/>
</dbReference>
<keyword evidence="2" id="KW-0012">Acyltransferase</keyword>
<name>A0A7W7SYY5_9ACTN</name>
<dbReference type="AlphaFoldDB" id="A0A7W7SYY5"/>
<dbReference type="InterPro" id="IPR050832">
    <property type="entry name" value="Bact_Acetyltransf"/>
</dbReference>
<organism evidence="4 5">
    <name type="scientific">Micromonospora polyrhachis</name>
    <dbReference type="NCBI Taxonomy" id="1282883"/>
    <lineage>
        <taxon>Bacteria</taxon>
        <taxon>Bacillati</taxon>
        <taxon>Actinomycetota</taxon>
        <taxon>Actinomycetes</taxon>
        <taxon>Micromonosporales</taxon>
        <taxon>Micromonosporaceae</taxon>
        <taxon>Micromonospora</taxon>
    </lineage>
</organism>
<protein>
    <submittedName>
        <fullName evidence="4">GNAT superfamily N-acetyltransferase</fullName>
    </submittedName>
</protein>
<gene>
    <name evidence="4" type="ORF">FHR38_005938</name>
</gene>
<dbReference type="InterPro" id="IPR000182">
    <property type="entry name" value="GNAT_dom"/>
</dbReference>
<keyword evidence="1 4" id="KW-0808">Transferase</keyword>
<evidence type="ECO:0000256" key="1">
    <source>
        <dbReference type="ARBA" id="ARBA00022679"/>
    </source>
</evidence>
<evidence type="ECO:0000259" key="3">
    <source>
        <dbReference type="PROSITE" id="PS51186"/>
    </source>
</evidence>
<dbReference type="EMBL" id="JACHJW010000001">
    <property type="protein sequence ID" value="MBB4962205.1"/>
    <property type="molecule type" value="Genomic_DNA"/>
</dbReference>
<dbReference type="SUPFAM" id="SSF55729">
    <property type="entry name" value="Acyl-CoA N-acyltransferases (Nat)"/>
    <property type="match status" value="1"/>
</dbReference>
<dbReference type="CDD" id="cd04301">
    <property type="entry name" value="NAT_SF"/>
    <property type="match status" value="1"/>
</dbReference>
<keyword evidence="5" id="KW-1185">Reference proteome</keyword>
<proteinExistence type="predicted"/>
<feature type="domain" description="N-acetyltransferase" evidence="3">
    <location>
        <begin position="4"/>
        <end position="160"/>
    </location>
</feature>
<dbReference type="Gene3D" id="3.40.630.30">
    <property type="match status" value="1"/>
</dbReference>